<feature type="coiled-coil region" evidence="1">
    <location>
        <begin position="248"/>
        <end position="275"/>
    </location>
</feature>
<dbReference type="AlphaFoldDB" id="A0A8H5M5P1"/>
<dbReference type="EMBL" id="JAACJP010000009">
    <property type="protein sequence ID" value="KAF5382175.1"/>
    <property type="molecule type" value="Genomic_DNA"/>
</dbReference>
<accession>A0A8H5M5P1</accession>
<feature type="compositionally biased region" description="Polar residues" evidence="2">
    <location>
        <begin position="13"/>
        <end position="22"/>
    </location>
</feature>
<reference evidence="3 4" key="1">
    <citation type="journal article" date="2020" name="ISME J.">
        <title>Uncovering the hidden diversity of litter-decomposition mechanisms in mushroom-forming fungi.</title>
        <authorList>
            <person name="Floudas D."/>
            <person name="Bentzer J."/>
            <person name="Ahren D."/>
            <person name="Johansson T."/>
            <person name="Persson P."/>
            <person name="Tunlid A."/>
        </authorList>
    </citation>
    <scope>NUCLEOTIDE SEQUENCE [LARGE SCALE GENOMIC DNA]</scope>
    <source>
        <strain evidence="3 4">CBS 661.87</strain>
    </source>
</reference>
<evidence type="ECO:0000256" key="1">
    <source>
        <dbReference type="SAM" id="Coils"/>
    </source>
</evidence>
<dbReference type="Proteomes" id="UP000565441">
    <property type="component" value="Unassembled WGS sequence"/>
</dbReference>
<dbReference type="OrthoDB" id="3267800at2759"/>
<organism evidence="3 4">
    <name type="scientific">Tricholomella constricta</name>
    <dbReference type="NCBI Taxonomy" id="117010"/>
    <lineage>
        <taxon>Eukaryota</taxon>
        <taxon>Fungi</taxon>
        <taxon>Dikarya</taxon>
        <taxon>Basidiomycota</taxon>
        <taxon>Agaricomycotina</taxon>
        <taxon>Agaricomycetes</taxon>
        <taxon>Agaricomycetidae</taxon>
        <taxon>Agaricales</taxon>
        <taxon>Tricholomatineae</taxon>
        <taxon>Lyophyllaceae</taxon>
        <taxon>Tricholomella</taxon>
    </lineage>
</organism>
<feature type="compositionally biased region" description="Low complexity" evidence="2">
    <location>
        <begin position="78"/>
        <end position="88"/>
    </location>
</feature>
<comment type="caution">
    <text evidence="3">The sequence shown here is derived from an EMBL/GenBank/DDBJ whole genome shotgun (WGS) entry which is preliminary data.</text>
</comment>
<feature type="compositionally biased region" description="Basic and acidic residues" evidence="2">
    <location>
        <begin position="27"/>
        <end position="37"/>
    </location>
</feature>
<feature type="region of interest" description="Disordered" evidence="2">
    <location>
        <begin position="1"/>
        <end position="137"/>
    </location>
</feature>
<protein>
    <submittedName>
        <fullName evidence="3">Uncharacterized protein</fullName>
    </submittedName>
</protein>
<keyword evidence="4" id="KW-1185">Reference proteome</keyword>
<evidence type="ECO:0000313" key="3">
    <source>
        <dbReference type="EMBL" id="KAF5382175.1"/>
    </source>
</evidence>
<proteinExistence type="predicted"/>
<gene>
    <name evidence="3" type="ORF">D9615_004406</name>
</gene>
<evidence type="ECO:0000313" key="4">
    <source>
        <dbReference type="Proteomes" id="UP000565441"/>
    </source>
</evidence>
<sequence>MSSSSPPEDATAGPSTSEQPTTGPYDVTERDHLERAPESSLGWLPATDQPPGTDGGAAPNSSVVKSPSPTQDMVNAPALRRSASRRSLFTNTEGQPIEGPTFITGAATSGPYATAQADEELTSRAATADASLTPKERSRIAKSEGMLGIQLVVHSADPVVVSVARDGKRLSKIIKDEGRAEKEALNVAINELAGFQRIQAASVKNEAKANAARAKVHAEFQKQESLFLAARAKFEAAQARLTSEDEAVEVVRNAARDATEKLQEKSQEVDSLRVMYGVDERERAARLAAIAGKPERSGSSCVIT</sequence>
<name>A0A8H5M5P1_9AGAR</name>
<feature type="compositionally biased region" description="Polar residues" evidence="2">
    <location>
        <begin position="59"/>
        <end position="73"/>
    </location>
</feature>
<keyword evidence="1" id="KW-0175">Coiled coil</keyword>
<evidence type="ECO:0000256" key="2">
    <source>
        <dbReference type="SAM" id="MobiDB-lite"/>
    </source>
</evidence>